<evidence type="ECO:0000313" key="3">
    <source>
        <dbReference type="Proteomes" id="UP000195105"/>
    </source>
</evidence>
<gene>
    <name evidence="2" type="ORF">CA983_19250</name>
</gene>
<feature type="chain" id="PRO_5013349132" description="Secreted protein" evidence="1">
    <location>
        <begin position="28"/>
        <end position="96"/>
    </location>
</feature>
<comment type="caution">
    <text evidence="2">The sequence shown here is derived from an EMBL/GenBank/DDBJ whole genome shotgun (WGS) entry which is preliminary data.</text>
</comment>
<dbReference type="RefSeq" id="WP_086602152.1">
    <property type="nucleotide sequence ID" value="NZ_NGFN01000112.1"/>
</dbReference>
<proteinExistence type="predicted"/>
<evidence type="ECO:0000313" key="2">
    <source>
        <dbReference type="EMBL" id="OUD01598.1"/>
    </source>
</evidence>
<sequence>MISTRRCVAAVGLAAGVTGLAAPMANAADAESRSPLSPVATLDSLTVSDIPAEHTDEIPRPSSLLAGLERLNHLNQLNQVVGLVSPVFGFVPNVRP</sequence>
<evidence type="ECO:0000256" key="1">
    <source>
        <dbReference type="SAM" id="SignalP"/>
    </source>
</evidence>
<feature type="signal peptide" evidence="1">
    <location>
        <begin position="1"/>
        <end position="27"/>
    </location>
</feature>
<reference evidence="2 3" key="1">
    <citation type="submission" date="2017-05" db="EMBL/GenBank/DDBJ databases">
        <title>Biotechnological potential of actinobacteria isolated from South African environments.</title>
        <authorList>
            <person name="Le Roes-Hill M."/>
            <person name="Prins A."/>
            <person name="Durrell K.A."/>
        </authorList>
    </citation>
    <scope>NUCLEOTIDE SEQUENCE [LARGE SCALE GENOMIC DNA]</scope>
    <source>
        <strain evidence="2 3">HMC13</strain>
    </source>
</reference>
<dbReference type="AlphaFoldDB" id="A0A243S3V8"/>
<keyword evidence="1" id="KW-0732">Signal</keyword>
<name>A0A243S3V8_9ACTN</name>
<accession>A0A243S3V8</accession>
<evidence type="ECO:0008006" key="4">
    <source>
        <dbReference type="Google" id="ProtNLM"/>
    </source>
</evidence>
<dbReference type="EMBL" id="NGFN01000112">
    <property type="protein sequence ID" value="OUD01598.1"/>
    <property type="molecule type" value="Genomic_DNA"/>
</dbReference>
<dbReference type="Proteomes" id="UP000195105">
    <property type="component" value="Unassembled WGS sequence"/>
</dbReference>
<protein>
    <recommendedName>
        <fullName evidence="4">Secreted protein</fullName>
    </recommendedName>
</protein>
<keyword evidence="3" id="KW-1185">Reference proteome</keyword>
<organism evidence="2 3">
    <name type="scientific">Streptomyces swartbergensis</name>
    <dbReference type="NCBI Taxonomy" id="487165"/>
    <lineage>
        <taxon>Bacteria</taxon>
        <taxon>Bacillati</taxon>
        <taxon>Actinomycetota</taxon>
        <taxon>Actinomycetes</taxon>
        <taxon>Kitasatosporales</taxon>
        <taxon>Streptomycetaceae</taxon>
        <taxon>Streptomyces</taxon>
    </lineage>
</organism>